<reference evidence="2" key="1">
    <citation type="submission" date="2019-07" db="EMBL/GenBank/DDBJ databases">
        <title>Chitinimonas sp. nov., isolated from Ny-Alesund, arctica soil.</title>
        <authorList>
            <person name="Xu Q."/>
            <person name="Peng F."/>
        </authorList>
    </citation>
    <scope>NUCLEOTIDE SEQUENCE [LARGE SCALE GENOMIC DNA]</scope>
    <source>
        <strain evidence="2">R3-44</strain>
    </source>
</reference>
<proteinExistence type="predicted"/>
<gene>
    <name evidence="1" type="ORF">FNU76_00615</name>
</gene>
<dbReference type="EMBL" id="CP041730">
    <property type="protein sequence ID" value="QDQ24967.1"/>
    <property type="molecule type" value="Genomic_DNA"/>
</dbReference>
<keyword evidence="2" id="KW-1185">Reference proteome</keyword>
<dbReference type="Proteomes" id="UP000317550">
    <property type="component" value="Chromosome"/>
</dbReference>
<evidence type="ECO:0000313" key="2">
    <source>
        <dbReference type="Proteomes" id="UP000317550"/>
    </source>
</evidence>
<dbReference type="KEGG" id="cari:FNU76_00615"/>
<organism evidence="1 2">
    <name type="scientific">Chitinimonas arctica</name>
    <dbReference type="NCBI Taxonomy" id="2594795"/>
    <lineage>
        <taxon>Bacteria</taxon>
        <taxon>Pseudomonadati</taxon>
        <taxon>Pseudomonadota</taxon>
        <taxon>Betaproteobacteria</taxon>
        <taxon>Neisseriales</taxon>
        <taxon>Chitinibacteraceae</taxon>
        <taxon>Chitinimonas</taxon>
    </lineage>
</organism>
<name>A0A516SA06_9NEIS</name>
<dbReference type="RefSeq" id="WP_143855892.1">
    <property type="nucleotide sequence ID" value="NZ_CP041730.1"/>
</dbReference>
<dbReference type="AlphaFoldDB" id="A0A516SA06"/>
<protein>
    <submittedName>
        <fullName evidence="1">Uncharacterized protein</fullName>
    </submittedName>
</protein>
<sequence>MKQRPILAFIPAGMAALEAVFGVARCLNTVSGRFAAQLAGAAAFTGRKPRGLEGSQSYFCRSTLSYHAEKSSSSAKSA</sequence>
<accession>A0A516SA06</accession>
<evidence type="ECO:0000313" key="1">
    <source>
        <dbReference type="EMBL" id="QDQ24967.1"/>
    </source>
</evidence>